<accession>A0A2K8Z895</accession>
<feature type="domain" description="DUF2147" evidence="1">
    <location>
        <begin position="46"/>
        <end position="162"/>
    </location>
</feature>
<dbReference type="InterPro" id="IPR019223">
    <property type="entry name" value="DUF2147"/>
</dbReference>
<dbReference type="Pfam" id="PF09917">
    <property type="entry name" value="DUF2147"/>
    <property type="match status" value="1"/>
</dbReference>
<evidence type="ECO:0000313" key="2">
    <source>
        <dbReference type="EMBL" id="AUD06078.1"/>
    </source>
</evidence>
<dbReference type="EMBL" id="CP025096">
    <property type="protein sequence ID" value="AUD06078.1"/>
    <property type="molecule type" value="Genomic_DNA"/>
</dbReference>
<protein>
    <submittedName>
        <fullName evidence="2">DUF2147 domain-containing protein</fullName>
    </submittedName>
</protein>
<evidence type="ECO:0000313" key="3">
    <source>
        <dbReference type="Proteomes" id="UP000232883"/>
    </source>
</evidence>
<organism evidence="2 3">
    <name type="scientific">Spirosoma pollinicola</name>
    <dbReference type="NCBI Taxonomy" id="2057025"/>
    <lineage>
        <taxon>Bacteria</taxon>
        <taxon>Pseudomonadati</taxon>
        <taxon>Bacteroidota</taxon>
        <taxon>Cytophagia</taxon>
        <taxon>Cytophagales</taxon>
        <taxon>Cytophagaceae</taxon>
        <taxon>Spirosoma</taxon>
    </lineage>
</organism>
<gene>
    <name evidence="2" type="ORF">CWM47_32090</name>
</gene>
<dbReference type="Proteomes" id="UP000232883">
    <property type="component" value="Chromosome"/>
</dbReference>
<dbReference type="AlphaFoldDB" id="A0A2K8Z895"/>
<evidence type="ECO:0000259" key="1">
    <source>
        <dbReference type="Pfam" id="PF09917"/>
    </source>
</evidence>
<dbReference type="KEGG" id="spir:CWM47_32090"/>
<name>A0A2K8Z895_9BACT</name>
<keyword evidence="3" id="KW-1185">Reference proteome</keyword>
<proteinExistence type="predicted"/>
<sequence length="164" mass="18707">MSDRIWVNSTHLFLLSFIALAIFLITTTDMAQPSPFGKTDADDVIGIWVSEAQDSKMEIYPCGNTYCGKLLAGWGNKLYEKDGKTLKKDTKNPDRKGRNRPLLNMEFITDLTYADGQFRNGKLYVAQLGRTVSCQMKMNHRVLVMRVYVGLPFLGMTKKWTRIN</sequence>
<dbReference type="PANTHER" id="PTHR36919">
    <property type="entry name" value="BLR1215 PROTEIN"/>
    <property type="match status" value="1"/>
</dbReference>
<dbReference type="Gene3D" id="2.40.128.520">
    <property type="match status" value="1"/>
</dbReference>
<reference evidence="2 3" key="1">
    <citation type="submission" date="2017-11" db="EMBL/GenBank/DDBJ databases">
        <title>Taxonomic description and genome sequences of Spirosoma HA7 sp. nov., isolated from pollen microhabitat of Corylus avellana.</title>
        <authorList>
            <person name="Ambika Manirajan B."/>
            <person name="Suarez C."/>
            <person name="Ratering S."/>
            <person name="Geissler-Plaum R."/>
            <person name="Cardinale M."/>
            <person name="Sylvia S."/>
        </authorList>
    </citation>
    <scope>NUCLEOTIDE SEQUENCE [LARGE SCALE GENOMIC DNA]</scope>
    <source>
        <strain evidence="2 3">HA7</strain>
    </source>
</reference>
<dbReference type="PANTHER" id="PTHR36919:SF2">
    <property type="entry name" value="BLL6627 PROTEIN"/>
    <property type="match status" value="1"/>
</dbReference>